<dbReference type="EMBL" id="BAAFST010000018">
    <property type="protein sequence ID" value="GAB1301899.1"/>
    <property type="molecule type" value="Genomic_DNA"/>
</dbReference>
<dbReference type="CDD" id="cd17729">
    <property type="entry name" value="BRCT_CTDP1"/>
    <property type="match status" value="1"/>
</dbReference>
<feature type="domain" description="FCP1 homology" evidence="9">
    <location>
        <begin position="108"/>
        <end position="266"/>
    </location>
</feature>
<evidence type="ECO:0000259" key="8">
    <source>
        <dbReference type="PROSITE" id="PS50172"/>
    </source>
</evidence>
<evidence type="ECO:0000256" key="6">
    <source>
        <dbReference type="RuleBase" id="RU366066"/>
    </source>
</evidence>
<keyword evidence="3 6" id="KW-0539">Nucleus</keyword>
<gene>
    <name evidence="10" type="ORF">APTSU1_001713700</name>
</gene>
<dbReference type="InterPro" id="IPR036412">
    <property type="entry name" value="HAD-like_sf"/>
</dbReference>
<evidence type="ECO:0000256" key="3">
    <source>
        <dbReference type="ARBA" id="ARBA00023242"/>
    </source>
</evidence>
<dbReference type="InterPro" id="IPR004274">
    <property type="entry name" value="FCP1_dom"/>
</dbReference>
<keyword evidence="2 6" id="KW-0378">Hydrolase</keyword>
<feature type="compositionally biased region" description="Polar residues" evidence="7">
    <location>
        <begin position="366"/>
        <end position="378"/>
    </location>
</feature>
<comment type="caution">
    <text evidence="10">The sequence shown here is derived from an EMBL/GenBank/DDBJ whole genome shotgun (WGS) entry which is preliminary data.</text>
</comment>
<feature type="compositionally biased region" description="Acidic residues" evidence="7">
    <location>
        <begin position="958"/>
        <end position="971"/>
    </location>
</feature>
<feature type="region of interest" description="Disordered" evidence="7">
    <location>
        <begin position="252"/>
        <end position="523"/>
    </location>
</feature>
<dbReference type="Gene3D" id="3.40.50.10190">
    <property type="entry name" value="BRCT domain"/>
    <property type="match status" value="1"/>
</dbReference>
<dbReference type="Pfam" id="PF09309">
    <property type="entry name" value="FCP1_C"/>
    <property type="match status" value="2"/>
</dbReference>
<feature type="compositionally biased region" description="Low complexity" evidence="7">
    <location>
        <begin position="437"/>
        <end position="451"/>
    </location>
</feature>
<feature type="compositionally biased region" description="Acidic residues" evidence="7">
    <location>
        <begin position="509"/>
        <end position="521"/>
    </location>
</feature>
<dbReference type="PANTHER" id="PTHR23081">
    <property type="entry name" value="RNA POLYMERASE II CTD PHOSPHATASE"/>
    <property type="match status" value="1"/>
</dbReference>
<feature type="compositionally biased region" description="Polar residues" evidence="7">
    <location>
        <begin position="490"/>
        <end position="499"/>
    </location>
</feature>
<dbReference type="Pfam" id="PF00533">
    <property type="entry name" value="BRCT"/>
    <property type="match status" value="1"/>
</dbReference>
<dbReference type="SMART" id="SM00292">
    <property type="entry name" value="BRCT"/>
    <property type="match status" value="1"/>
</dbReference>
<dbReference type="InterPro" id="IPR011947">
    <property type="entry name" value="FCP1_euk"/>
</dbReference>
<evidence type="ECO:0000313" key="11">
    <source>
        <dbReference type="Proteomes" id="UP001623349"/>
    </source>
</evidence>
<evidence type="ECO:0000256" key="5">
    <source>
        <dbReference type="ARBA" id="ARBA00048336"/>
    </source>
</evidence>
<dbReference type="InterPro" id="IPR023214">
    <property type="entry name" value="HAD_sf"/>
</dbReference>
<evidence type="ECO:0000256" key="4">
    <source>
        <dbReference type="ARBA" id="ARBA00047761"/>
    </source>
</evidence>
<comment type="function">
    <text evidence="6">This promotes the activity of RNA polymerase II.</text>
</comment>
<feature type="compositionally biased region" description="Acidic residues" evidence="7">
    <location>
        <begin position="380"/>
        <end position="392"/>
    </location>
</feature>
<feature type="compositionally biased region" description="Acidic residues" evidence="7">
    <location>
        <begin position="878"/>
        <end position="888"/>
    </location>
</feature>
<reference evidence="10 11" key="1">
    <citation type="submission" date="2024-08" db="EMBL/GenBank/DDBJ databases">
        <title>The draft genome of Apodemus speciosus.</title>
        <authorList>
            <person name="Nabeshima K."/>
            <person name="Suzuki S."/>
            <person name="Onuma M."/>
        </authorList>
    </citation>
    <scope>NUCLEOTIDE SEQUENCE [LARGE SCALE GENOMIC DNA]</scope>
    <source>
        <strain evidence="10">IB14-021</strain>
    </source>
</reference>
<comment type="catalytic activity">
    <reaction evidence="4 6">
        <text>O-phospho-L-seryl-[protein] + H2O = L-seryl-[protein] + phosphate</text>
        <dbReference type="Rhea" id="RHEA:20629"/>
        <dbReference type="Rhea" id="RHEA-COMP:9863"/>
        <dbReference type="Rhea" id="RHEA-COMP:11604"/>
        <dbReference type="ChEBI" id="CHEBI:15377"/>
        <dbReference type="ChEBI" id="CHEBI:29999"/>
        <dbReference type="ChEBI" id="CHEBI:43474"/>
        <dbReference type="ChEBI" id="CHEBI:83421"/>
        <dbReference type="EC" id="3.1.3.16"/>
    </reaction>
</comment>
<keyword evidence="11" id="KW-1185">Reference proteome</keyword>
<organism evidence="10 11">
    <name type="scientific">Apodemus speciosus</name>
    <name type="common">Large Japanese field mouse</name>
    <dbReference type="NCBI Taxonomy" id="105296"/>
    <lineage>
        <taxon>Eukaryota</taxon>
        <taxon>Metazoa</taxon>
        <taxon>Chordata</taxon>
        <taxon>Craniata</taxon>
        <taxon>Vertebrata</taxon>
        <taxon>Euteleostomi</taxon>
        <taxon>Mammalia</taxon>
        <taxon>Eutheria</taxon>
        <taxon>Euarchontoglires</taxon>
        <taxon>Glires</taxon>
        <taxon>Rodentia</taxon>
        <taxon>Myomorpha</taxon>
        <taxon>Muroidea</taxon>
        <taxon>Muridae</taxon>
        <taxon>Murinae</taxon>
        <taxon>Apodemus</taxon>
    </lineage>
</organism>
<dbReference type="NCBIfam" id="TIGR02250">
    <property type="entry name" value="FCP1_euk"/>
    <property type="match status" value="1"/>
</dbReference>
<dbReference type="Proteomes" id="UP001623349">
    <property type="component" value="Unassembled WGS sequence"/>
</dbReference>
<dbReference type="InterPro" id="IPR015388">
    <property type="entry name" value="FCP1_C"/>
</dbReference>
<comment type="catalytic activity">
    <reaction evidence="5 6">
        <text>O-phospho-L-threonyl-[protein] + H2O = L-threonyl-[protein] + phosphate</text>
        <dbReference type="Rhea" id="RHEA:47004"/>
        <dbReference type="Rhea" id="RHEA-COMP:11060"/>
        <dbReference type="Rhea" id="RHEA-COMP:11605"/>
        <dbReference type="ChEBI" id="CHEBI:15377"/>
        <dbReference type="ChEBI" id="CHEBI:30013"/>
        <dbReference type="ChEBI" id="CHEBI:43474"/>
        <dbReference type="ChEBI" id="CHEBI:61977"/>
        <dbReference type="EC" id="3.1.3.16"/>
    </reaction>
</comment>
<sequence>MIGKAFGSFCWGRSRWRSRVFFSVQQDRTSSAFWTPLLVRLEGCSHPVVMKGLCAECGQDLTQLQSKNGKQQVPLSTATVSMVHSVPELMVSSEQAEKLGREDQQRLHRNRKLVLMVDLDQTLIHTTEQHCPQMSNKGIFHFQLGRGEPMLHTRLRPHCKDFLEKIAKLYELHVFTFGSRLYAHTIAGFLDPEKKLFSHRILSRDECIDPFSKTGNLSDSMVCIIDDREDVWKFAPNLITVKKYVYFPGTGDVNAPPGARESQSRKKGTKVENEVNHSSKGGDVLEHALPVKDPAEGRPAPGMEQSNGLGKASRELNGGEAVPGVLPSKTDEKEAWSLTRASPASSSGHELTEAAELPVSCEWDSRTTPGVQPTQGDATQDLDFDLSSDSESSESSRSEGQKSSASDAETEERGCRKKSPATQDRTKVPQHSGPQDTSGGRSAASTSGESGPSIHPHDKGSDLDTQEEGERDSLCGLGNGSVDRKEAETESQNSEQSGVTAGESLDQSVGEEEEEDTDDDDHLIHLEEILVRVHTDYYTKYDRYLNKELEEAPDIRKIVPELKSKVLADVAVIFSGLHPTNFPVEKTREHYHATALGAKVLTQLVLSPDAPDRATHLIAARAGTEKVRQAQECKHLHVVSPDWLWSCLERWDKVEEQLFPLIDDETRAHRDNSPAAFADRHSVLPTALFHPTPIHSKTHPGPEVRIYDSHTGKLLRMGTQGSAPAPSSAPRIHGEPSSFRAELNKAVSATAEEARAEMWSCLSQLQEPVSGAVSWGVGSCAYSQPILGLPGTLRRPIVTGRLATAPSTILDEHCRPGCEVAVQPHQQQQMFGEELPESQDGEQPGPARRKRQPSMSETMPLYTLCKEDLESMDKEVDDILGEGSDDSDSEKKKPEDHDNEQERAPKPRKPRAPGLRREQPVGVPSSGERSATGMRGPRGHKRKLNEEDAASESSGESSNDDEEGSSSEADEMAAALEAELNDLI</sequence>
<comment type="subcellular location">
    <subcellularLocation>
        <location evidence="1 6">Nucleus</location>
    </subcellularLocation>
</comment>
<dbReference type="PROSITE" id="PS50969">
    <property type="entry name" value="FCP1"/>
    <property type="match status" value="1"/>
</dbReference>
<dbReference type="SUPFAM" id="SSF52113">
    <property type="entry name" value="BRCT domain"/>
    <property type="match status" value="1"/>
</dbReference>
<evidence type="ECO:0000256" key="7">
    <source>
        <dbReference type="SAM" id="MobiDB-lite"/>
    </source>
</evidence>
<feature type="compositionally biased region" description="Basic and acidic residues" evidence="7">
    <location>
        <begin position="889"/>
        <end position="905"/>
    </location>
</feature>
<name>A0ABQ0FRL8_APOSI</name>
<feature type="region of interest" description="Disordered" evidence="7">
    <location>
        <begin position="824"/>
        <end position="859"/>
    </location>
</feature>
<dbReference type="Pfam" id="PF03031">
    <property type="entry name" value="NIF"/>
    <property type="match status" value="1"/>
</dbReference>
<dbReference type="Gene3D" id="1.10.287.10">
    <property type="entry name" value="S15/NS1, RNA-binding"/>
    <property type="match status" value="1"/>
</dbReference>
<feature type="compositionally biased region" description="Basic and acidic residues" evidence="7">
    <location>
        <begin position="283"/>
        <end position="296"/>
    </location>
</feature>
<feature type="compositionally biased region" description="Polar residues" evidence="7">
    <location>
        <begin position="339"/>
        <end position="349"/>
    </location>
</feature>
<proteinExistence type="predicted"/>
<dbReference type="CDD" id="cd07521">
    <property type="entry name" value="HAD_FCP1-like"/>
    <property type="match status" value="1"/>
</dbReference>
<dbReference type="InterPro" id="IPR001357">
    <property type="entry name" value="BRCT_dom"/>
</dbReference>
<dbReference type="InterPro" id="IPR036420">
    <property type="entry name" value="BRCT_dom_sf"/>
</dbReference>
<protein>
    <recommendedName>
        <fullName evidence="6">RNA polymerase II subunit A C-terminal domain phosphatase</fullName>
        <ecNumber evidence="6">3.1.3.16</ecNumber>
    </recommendedName>
</protein>
<dbReference type="EC" id="3.1.3.16" evidence="6"/>
<dbReference type="SUPFAM" id="SSF56784">
    <property type="entry name" value="HAD-like"/>
    <property type="match status" value="1"/>
</dbReference>
<evidence type="ECO:0000256" key="2">
    <source>
        <dbReference type="ARBA" id="ARBA00022801"/>
    </source>
</evidence>
<dbReference type="InterPro" id="IPR039189">
    <property type="entry name" value="Fcp1"/>
</dbReference>
<dbReference type="PROSITE" id="PS50172">
    <property type="entry name" value="BRCT"/>
    <property type="match status" value="1"/>
</dbReference>
<dbReference type="SMART" id="SM00577">
    <property type="entry name" value="CPDc"/>
    <property type="match status" value="1"/>
</dbReference>
<feature type="compositionally biased region" description="Low complexity" evidence="7">
    <location>
        <begin position="972"/>
        <end position="984"/>
    </location>
</feature>
<accession>A0ABQ0FRL8</accession>
<feature type="domain" description="BRCT" evidence="8">
    <location>
        <begin position="562"/>
        <end position="661"/>
    </location>
</feature>
<feature type="region of interest" description="Disordered" evidence="7">
    <location>
        <begin position="878"/>
        <end position="984"/>
    </location>
</feature>
<evidence type="ECO:0000259" key="9">
    <source>
        <dbReference type="PROSITE" id="PS50969"/>
    </source>
</evidence>
<evidence type="ECO:0000313" key="10">
    <source>
        <dbReference type="EMBL" id="GAB1301899.1"/>
    </source>
</evidence>
<evidence type="ECO:0000256" key="1">
    <source>
        <dbReference type="ARBA" id="ARBA00004123"/>
    </source>
</evidence>
<dbReference type="Gene3D" id="3.40.50.1000">
    <property type="entry name" value="HAD superfamily/HAD-like"/>
    <property type="match status" value="1"/>
</dbReference>
<dbReference type="PANTHER" id="PTHR23081:SF36">
    <property type="entry name" value="RNA POLYMERASE II SUBUNIT A C-TERMINAL DOMAIN PHOSPHATASE"/>
    <property type="match status" value="1"/>
</dbReference>